<sequence length="234" mass="27242">MLTIICGEDSVSSYNYYSSLKKNYKDKDFQVIEIPSSELENIPSWMGESQSLFKQNKVFFTQNVNKKLSRKLNLKINRVIEKLIKDKTIQVVTWEEEISSRFLKFPKGSGTMRYLIKEFKPSQNIFKLQDAIYPGNLKNFITTLNQLTESVDENFVFIMIMRHIKNLLLVKSGDGSSKLQSWQIAKLKGQASKWQLDKLINFYDAFHKIDVSQKTSSNPYSIKKSLDILACYYL</sequence>
<protein>
    <recommendedName>
        <fullName evidence="3">DNA polymerase III delta N-terminal domain-containing protein</fullName>
    </recommendedName>
</protein>
<gene>
    <name evidence="1" type="ORF">US40_C0006G0049</name>
</gene>
<evidence type="ECO:0000313" key="2">
    <source>
        <dbReference type="Proteomes" id="UP000034917"/>
    </source>
</evidence>
<organism evidence="1 2">
    <name type="scientific">Candidatus Roizmanbacteria bacterium GW2011_GWC2_37_13</name>
    <dbReference type="NCBI Taxonomy" id="1618486"/>
    <lineage>
        <taxon>Bacteria</taxon>
        <taxon>Candidatus Roizmaniibacteriota</taxon>
    </lineage>
</organism>
<dbReference type="SUPFAM" id="SSF48019">
    <property type="entry name" value="post-AAA+ oligomerization domain-like"/>
    <property type="match status" value="1"/>
</dbReference>
<dbReference type="GO" id="GO:0003677">
    <property type="term" value="F:DNA binding"/>
    <property type="evidence" value="ECO:0007669"/>
    <property type="project" value="InterPro"/>
</dbReference>
<dbReference type="AlphaFoldDB" id="A0A0G0G6R1"/>
<name>A0A0G0G6R1_9BACT</name>
<dbReference type="GO" id="GO:0006260">
    <property type="term" value="P:DNA replication"/>
    <property type="evidence" value="ECO:0007669"/>
    <property type="project" value="InterPro"/>
</dbReference>
<accession>A0A0G0G6R1</accession>
<reference evidence="1 2" key="1">
    <citation type="journal article" date="2015" name="Nature">
        <title>rRNA introns, odd ribosomes, and small enigmatic genomes across a large radiation of phyla.</title>
        <authorList>
            <person name="Brown C.T."/>
            <person name="Hug L.A."/>
            <person name="Thomas B.C."/>
            <person name="Sharon I."/>
            <person name="Castelle C.J."/>
            <person name="Singh A."/>
            <person name="Wilkins M.J."/>
            <person name="Williams K.H."/>
            <person name="Banfield J.F."/>
        </authorList>
    </citation>
    <scope>NUCLEOTIDE SEQUENCE [LARGE SCALE GENOMIC DNA]</scope>
</reference>
<dbReference type="PATRIC" id="fig|1618486.3.peg.569"/>
<evidence type="ECO:0008006" key="3">
    <source>
        <dbReference type="Google" id="ProtNLM"/>
    </source>
</evidence>
<dbReference type="Proteomes" id="UP000034917">
    <property type="component" value="Unassembled WGS sequence"/>
</dbReference>
<dbReference type="Gene3D" id="1.20.272.10">
    <property type="match status" value="1"/>
</dbReference>
<dbReference type="InterPro" id="IPR008921">
    <property type="entry name" value="DNA_pol3_clamp-load_cplx_C"/>
</dbReference>
<comment type="caution">
    <text evidence="1">The sequence shown here is derived from an EMBL/GenBank/DDBJ whole genome shotgun (WGS) entry which is preliminary data.</text>
</comment>
<evidence type="ECO:0000313" key="1">
    <source>
        <dbReference type="EMBL" id="KKQ25732.1"/>
    </source>
</evidence>
<dbReference type="EMBL" id="LBSV01000006">
    <property type="protein sequence ID" value="KKQ25732.1"/>
    <property type="molecule type" value="Genomic_DNA"/>
</dbReference>
<proteinExistence type="predicted"/>